<gene>
    <name evidence="1" type="ORF">A3224_12945</name>
</gene>
<dbReference type="KEGG" id="mthd:A3224_12945"/>
<keyword evidence="2" id="KW-1185">Reference proteome</keyword>
<dbReference type="EMBL" id="CP014864">
    <property type="protein sequence ID" value="AMX03367.1"/>
    <property type="molecule type" value="Genomic_DNA"/>
</dbReference>
<proteinExistence type="predicted"/>
<organism evidence="1 2">
    <name type="scientific">Microbulbifer thermotolerans</name>
    <dbReference type="NCBI Taxonomy" id="252514"/>
    <lineage>
        <taxon>Bacteria</taxon>
        <taxon>Pseudomonadati</taxon>
        <taxon>Pseudomonadota</taxon>
        <taxon>Gammaproteobacteria</taxon>
        <taxon>Cellvibrionales</taxon>
        <taxon>Microbulbiferaceae</taxon>
        <taxon>Microbulbifer</taxon>
    </lineage>
</organism>
<name>A0A143HPE3_MICTH</name>
<evidence type="ECO:0000313" key="2">
    <source>
        <dbReference type="Proteomes" id="UP000076077"/>
    </source>
</evidence>
<reference evidence="2" key="1">
    <citation type="submission" date="2016-03" db="EMBL/GenBank/DDBJ databases">
        <authorList>
            <person name="Lee Y.-S."/>
            <person name="Choi Y.-L."/>
        </authorList>
    </citation>
    <scope>NUCLEOTIDE SEQUENCE [LARGE SCALE GENOMIC DNA]</scope>
    <source>
        <strain evidence="2">DAU221</strain>
    </source>
</reference>
<protein>
    <submittedName>
        <fullName evidence="1">Uncharacterized protein</fullName>
    </submittedName>
</protein>
<evidence type="ECO:0000313" key="1">
    <source>
        <dbReference type="EMBL" id="AMX03367.1"/>
    </source>
</evidence>
<accession>A0A143HPE3</accession>
<sequence length="67" mass="7468">MSAQHSLAIMISKDLLPDLTSCELQDMRFSRQVEGTTGNTARWLYIERALRFLAEAIRVVVPASDSG</sequence>
<dbReference type="AlphaFoldDB" id="A0A143HPE3"/>
<dbReference type="Proteomes" id="UP000076077">
    <property type="component" value="Chromosome"/>
</dbReference>